<dbReference type="AlphaFoldDB" id="A0A1M7LEL7"/>
<reference evidence="3" key="1">
    <citation type="submission" date="2016-11" db="EMBL/GenBank/DDBJ databases">
        <authorList>
            <person name="Varghese N."/>
            <person name="Submissions S."/>
        </authorList>
    </citation>
    <scope>NUCLEOTIDE SEQUENCE [LARGE SCALE GENOMIC DNA]</scope>
    <source>
        <strain evidence="3">CECT 8089</strain>
    </source>
</reference>
<evidence type="ECO:0000313" key="3">
    <source>
        <dbReference type="Proteomes" id="UP000184305"/>
    </source>
</evidence>
<evidence type="ECO:0000256" key="1">
    <source>
        <dbReference type="SAM" id="MobiDB-lite"/>
    </source>
</evidence>
<dbReference type="Proteomes" id="UP000184305">
    <property type="component" value="Unassembled WGS sequence"/>
</dbReference>
<evidence type="ECO:0000313" key="2">
    <source>
        <dbReference type="EMBL" id="SHM76569.1"/>
    </source>
</evidence>
<gene>
    <name evidence="2" type="ORF">SAMN05216288_4241</name>
</gene>
<dbReference type="OrthoDB" id="6999807at2"/>
<protein>
    <submittedName>
        <fullName evidence="2">Uncharacterized protein</fullName>
    </submittedName>
</protein>
<accession>A0A1M7LEL7</accession>
<feature type="region of interest" description="Disordered" evidence="1">
    <location>
        <begin position="365"/>
        <end position="384"/>
    </location>
</feature>
<dbReference type="STRING" id="1220495.SAMN05216288_4241"/>
<sequence length="578" mass="62439">MINGAPLNSGPLNTLRVGVAPQPGPEYRVHGTSYVWRVRLLVGGVDMTAILTGQLDVDREEGAAAVAGFSLYLAAGQPVLPHAWIGQAVTLDYISRDRYGAVTEARLYTGLLELPTWDATSRVLSCECSDQLQQRIEGLTLEQIDTLCGGYWSADVFEPVDGRSHWDYAGERMSTRAASLDADTYGNLRTTSWYAAGTPHFVFGPGQTLDGSVQLELQAHGGTTNYVEITLDYRYSRLWQANQSFGWTHPETDGATGIPGFCNWRTYSTELPTTEMIESAITGSGLALIGRVGGTQLPMSMANPCGNGIPWINSFPGLWLIATATGARRWVQTVTEKYSLVLHTPLGESEATRVISRDSASFEIENSRTDDWEGEPPNGQGRQEDLADNARRVAALECLLHRGSTTLVSAHRGTTLSFQVPTDMALNIDLVHTLQVADKATSTGKCRRIQHVLDLGSGTAITTLDLAVMQGGGVSDPLTIPAAPDTSLPNPSGGGGLLGTQLGGRLNNPVTGLPIPPYDENRLGFSGNWSVADDTSAEQFPRRFDVEAREIPEQYRDERTATASATYRVGIPNDPLEL</sequence>
<dbReference type="RefSeq" id="WP_073267448.1">
    <property type="nucleotide sequence ID" value="NZ_FRBQ01000008.1"/>
</dbReference>
<dbReference type="EMBL" id="FRBQ01000008">
    <property type="protein sequence ID" value="SHM76569.1"/>
    <property type="molecule type" value="Genomic_DNA"/>
</dbReference>
<organism evidence="2 3">
    <name type="scientific">Phytopseudomonas punonensis</name>
    <dbReference type="NCBI Taxonomy" id="1220495"/>
    <lineage>
        <taxon>Bacteria</taxon>
        <taxon>Pseudomonadati</taxon>
        <taxon>Pseudomonadota</taxon>
        <taxon>Gammaproteobacteria</taxon>
        <taxon>Pseudomonadales</taxon>
        <taxon>Pseudomonadaceae</taxon>
        <taxon>Phytopseudomonas</taxon>
    </lineage>
</organism>
<name>A0A1M7LEL7_9GAMM</name>
<keyword evidence="3" id="KW-1185">Reference proteome</keyword>
<proteinExistence type="predicted"/>